<evidence type="ECO:0000256" key="4">
    <source>
        <dbReference type="ARBA" id="ARBA00022723"/>
    </source>
</evidence>
<reference evidence="9" key="1">
    <citation type="submission" date="2019-07" db="EMBL/GenBank/DDBJ databases">
        <authorList>
            <person name="Dittberner H."/>
        </authorList>
    </citation>
    <scope>NUCLEOTIDE SEQUENCE [LARGE SCALE GENOMIC DNA]</scope>
</reference>
<dbReference type="EMBL" id="CABITT030000008">
    <property type="protein sequence ID" value="VVB15327.1"/>
    <property type="molecule type" value="Genomic_DNA"/>
</dbReference>
<dbReference type="GO" id="GO:0016709">
    <property type="term" value="F:oxidoreductase activity, acting on paired donors, with incorporation or reduction of molecular oxygen, NAD(P)H as one donor, and incorporation of one atom of oxygen"/>
    <property type="evidence" value="ECO:0007669"/>
    <property type="project" value="UniProtKB-ARBA"/>
</dbReference>
<evidence type="ECO:0000256" key="5">
    <source>
        <dbReference type="ARBA" id="ARBA00023002"/>
    </source>
</evidence>
<comment type="cofactor">
    <cofactor evidence="1 8">
        <name>heme</name>
        <dbReference type="ChEBI" id="CHEBI:30413"/>
    </cofactor>
</comment>
<organism evidence="9 10">
    <name type="scientific">Arabis nemorensis</name>
    <dbReference type="NCBI Taxonomy" id="586526"/>
    <lineage>
        <taxon>Eukaryota</taxon>
        <taxon>Viridiplantae</taxon>
        <taxon>Streptophyta</taxon>
        <taxon>Embryophyta</taxon>
        <taxon>Tracheophyta</taxon>
        <taxon>Spermatophyta</taxon>
        <taxon>Magnoliopsida</taxon>
        <taxon>eudicotyledons</taxon>
        <taxon>Gunneridae</taxon>
        <taxon>Pentapetalae</taxon>
        <taxon>rosids</taxon>
        <taxon>malvids</taxon>
        <taxon>Brassicales</taxon>
        <taxon>Brassicaceae</taxon>
        <taxon>Arabideae</taxon>
        <taxon>Arabis</taxon>
    </lineage>
</organism>
<protein>
    <recommendedName>
        <fullName evidence="11">Cytochrome P450</fullName>
    </recommendedName>
</protein>
<evidence type="ECO:0000256" key="6">
    <source>
        <dbReference type="ARBA" id="ARBA00023004"/>
    </source>
</evidence>
<keyword evidence="10" id="KW-1185">Reference proteome</keyword>
<dbReference type="InterPro" id="IPR036396">
    <property type="entry name" value="Cyt_P450_sf"/>
</dbReference>
<dbReference type="GO" id="GO:0020037">
    <property type="term" value="F:heme binding"/>
    <property type="evidence" value="ECO:0007669"/>
    <property type="project" value="InterPro"/>
</dbReference>
<sequence length="499" mass="57274">MLPGAWPLIGHIRAWPLIGNLRPFDNGEPDHVTFGTMADIYGPTFMTKFGSFNALVINSHEVAKEIFTLHDKVLTRPIPTASKIMGYNNSFMSFSPDRSYWREMHKIAVSEFFSTLVVDKLKYTRAREVDVSFRELYRKWEQKGGPNKGVLVDMSQEVHDLTQNISLMMIAGKRYFGGRPNCEIKEARRCSKLIRDFIDYFGVYLFTDFIPHLGWLDWRIKWGMKRTGNELDKIVEGWVEEQKKKRNDSGVGIEKTFLEILIEIFEQRKNPGLVDAHTTTKALCLNLVLSGSETDIAVLIWGVSLLVNNPHVLRKAQEELNHTIGKDRVVEESDLKDLVYLQAIVKEVLRLYPPVPLTAYRNVMEDFEIANGNFHVPAGTQLLVNSWKIHRDPNLWSNPQNFEPERFLTSNREADVGGRSYKFFPFGLGRQICPAIPLGMRTVQYVLARFFHSFDVARPSNLDVDMTENSGMVNLKATPLEVIITPRLHKSLYHVDRSV</sequence>
<keyword evidence="5" id="KW-0560">Oxidoreductase</keyword>
<evidence type="ECO:0000256" key="1">
    <source>
        <dbReference type="ARBA" id="ARBA00001971"/>
    </source>
</evidence>
<comment type="caution">
    <text evidence="9">The sequence shown here is derived from an EMBL/GenBank/DDBJ whole genome shotgun (WGS) entry which is preliminary data.</text>
</comment>
<dbReference type="InterPro" id="IPR001128">
    <property type="entry name" value="Cyt_P450"/>
</dbReference>
<dbReference type="InterPro" id="IPR050651">
    <property type="entry name" value="Plant_Cytochrome_P450_Monoox"/>
</dbReference>
<evidence type="ECO:0000256" key="3">
    <source>
        <dbReference type="ARBA" id="ARBA00022617"/>
    </source>
</evidence>
<keyword evidence="7" id="KW-0503">Monooxygenase</keyword>
<comment type="similarity">
    <text evidence="2">Belongs to the cytochrome P450 family.</text>
</comment>
<dbReference type="PRINTS" id="PR00385">
    <property type="entry name" value="P450"/>
</dbReference>
<dbReference type="AlphaFoldDB" id="A0A565CP18"/>
<dbReference type="OrthoDB" id="2789670at2759"/>
<evidence type="ECO:0000313" key="10">
    <source>
        <dbReference type="Proteomes" id="UP000489600"/>
    </source>
</evidence>
<evidence type="ECO:0000256" key="7">
    <source>
        <dbReference type="ARBA" id="ARBA00023033"/>
    </source>
</evidence>
<accession>A0A565CP18</accession>
<dbReference type="PANTHER" id="PTHR47947">
    <property type="entry name" value="CYTOCHROME P450 82C3-RELATED"/>
    <property type="match status" value="1"/>
</dbReference>
<dbReference type="SUPFAM" id="SSF48264">
    <property type="entry name" value="Cytochrome P450"/>
    <property type="match status" value="1"/>
</dbReference>
<name>A0A565CP18_9BRAS</name>
<feature type="binding site" description="axial binding residue" evidence="8">
    <location>
        <position position="433"/>
    </location>
    <ligand>
        <name>heme</name>
        <dbReference type="ChEBI" id="CHEBI:30413"/>
    </ligand>
    <ligandPart>
        <name>Fe</name>
        <dbReference type="ChEBI" id="CHEBI:18248"/>
    </ligandPart>
</feature>
<dbReference type="Proteomes" id="UP000489600">
    <property type="component" value="Unassembled WGS sequence"/>
</dbReference>
<dbReference type="Gene3D" id="1.10.630.10">
    <property type="entry name" value="Cytochrome P450"/>
    <property type="match status" value="1"/>
</dbReference>
<evidence type="ECO:0000313" key="9">
    <source>
        <dbReference type="EMBL" id="VVB15327.1"/>
    </source>
</evidence>
<dbReference type="Pfam" id="PF00067">
    <property type="entry name" value="p450"/>
    <property type="match status" value="1"/>
</dbReference>
<proteinExistence type="inferred from homology"/>
<evidence type="ECO:0008006" key="11">
    <source>
        <dbReference type="Google" id="ProtNLM"/>
    </source>
</evidence>
<evidence type="ECO:0000256" key="8">
    <source>
        <dbReference type="PIRSR" id="PIRSR602401-1"/>
    </source>
</evidence>
<dbReference type="GO" id="GO:0005506">
    <property type="term" value="F:iron ion binding"/>
    <property type="evidence" value="ECO:0007669"/>
    <property type="project" value="InterPro"/>
</dbReference>
<dbReference type="FunFam" id="1.10.630.10:FF:000026">
    <property type="entry name" value="Cytochrome P450 82C4"/>
    <property type="match status" value="1"/>
</dbReference>
<keyword evidence="6 8" id="KW-0408">Iron</keyword>
<gene>
    <name evidence="9" type="ORF">ANE_LOCUS25771</name>
</gene>
<keyword evidence="3 8" id="KW-0349">Heme</keyword>
<dbReference type="PANTHER" id="PTHR47947:SF29">
    <property type="entry name" value="CYTOCHROME P450 CYP82D47-LIKE"/>
    <property type="match status" value="1"/>
</dbReference>
<evidence type="ECO:0000256" key="2">
    <source>
        <dbReference type="ARBA" id="ARBA00010617"/>
    </source>
</evidence>
<dbReference type="PRINTS" id="PR00463">
    <property type="entry name" value="EP450I"/>
</dbReference>
<dbReference type="InterPro" id="IPR002401">
    <property type="entry name" value="Cyt_P450_E_grp-I"/>
</dbReference>
<keyword evidence="4 8" id="KW-0479">Metal-binding</keyword>